<evidence type="ECO:0000256" key="7">
    <source>
        <dbReference type="ARBA" id="ARBA00022989"/>
    </source>
</evidence>
<dbReference type="EMBL" id="UYSU01036985">
    <property type="protein sequence ID" value="VDL98435.1"/>
    <property type="molecule type" value="Genomic_DNA"/>
</dbReference>
<evidence type="ECO:0000313" key="11">
    <source>
        <dbReference type="EMBL" id="VDL98435.1"/>
    </source>
</evidence>
<keyword evidence="5" id="KW-0547">Nucleotide-binding</keyword>
<name>A0A183T6F2_SCHSO</name>
<proteinExistence type="inferred from homology"/>
<evidence type="ECO:0000313" key="13">
    <source>
        <dbReference type="WBParaSite" id="SSLN_0001250101-mRNA-1"/>
    </source>
</evidence>
<keyword evidence="4" id="KW-0812">Transmembrane</keyword>
<dbReference type="Gene3D" id="3.40.50.300">
    <property type="entry name" value="P-loop containing nucleotide triphosphate hydrolases"/>
    <property type="match status" value="1"/>
</dbReference>
<evidence type="ECO:0000256" key="1">
    <source>
        <dbReference type="ARBA" id="ARBA00004389"/>
    </source>
</evidence>
<comment type="similarity">
    <text evidence="2">Belongs to the SRP receptor beta subunit family.</text>
</comment>
<evidence type="ECO:0000256" key="4">
    <source>
        <dbReference type="ARBA" id="ARBA00022692"/>
    </source>
</evidence>
<evidence type="ECO:0000256" key="3">
    <source>
        <dbReference type="ARBA" id="ARBA00020256"/>
    </source>
</evidence>
<organism evidence="13">
    <name type="scientific">Schistocephalus solidus</name>
    <name type="common">Tapeworm</name>
    <dbReference type="NCBI Taxonomy" id="70667"/>
    <lineage>
        <taxon>Eukaryota</taxon>
        <taxon>Metazoa</taxon>
        <taxon>Spiralia</taxon>
        <taxon>Lophotrochozoa</taxon>
        <taxon>Platyhelminthes</taxon>
        <taxon>Cestoda</taxon>
        <taxon>Eucestoda</taxon>
        <taxon>Diphyllobothriidea</taxon>
        <taxon>Diphyllobothriidae</taxon>
        <taxon>Schistocephalus</taxon>
    </lineage>
</organism>
<accession>A0A183T6F2</accession>
<gene>
    <name evidence="11" type="ORF">SSLN_LOCUS12050</name>
</gene>
<reference evidence="13" key="1">
    <citation type="submission" date="2016-06" db="UniProtKB">
        <authorList>
            <consortium name="WormBaseParasite"/>
        </authorList>
    </citation>
    <scope>IDENTIFICATION</scope>
</reference>
<dbReference type="Pfam" id="PF09439">
    <property type="entry name" value="SRPRB"/>
    <property type="match status" value="1"/>
</dbReference>
<dbReference type="STRING" id="70667.A0A183T6F2"/>
<evidence type="ECO:0000256" key="5">
    <source>
        <dbReference type="ARBA" id="ARBA00022741"/>
    </source>
</evidence>
<dbReference type="OrthoDB" id="41266at2759"/>
<keyword evidence="10" id="KW-0675">Receptor</keyword>
<evidence type="ECO:0000313" key="12">
    <source>
        <dbReference type="Proteomes" id="UP000275846"/>
    </source>
</evidence>
<dbReference type="GO" id="GO:0005525">
    <property type="term" value="F:GTP binding"/>
    <property type="evidence" value="ECO:0007669"/>
    <property type="project" value="UniProtKB-KW"/>
</dbReference>
<evidence type="ECO:0000256" key="2">
    <source>
        <dbReference type="ARBA" id="ARBA00005619"/>
    </source>
</evidence>
<keyword evidence="6" id="KW-0256">Endoplasmic reticulum</keyword>
<evidence type="ECO:0000256" key="6">
    <source>
        <dbReference type="ARBA" id="ARBA00022824"/>
    </source>
</evidence>
<evidence type="ECO:0000256" key="10">
    <source>
        <dbReference type="ARBA" id="ARBA00023170"/>
    </source>
</evidence>
<dbReference type="InterPro" id="IPR027417">
    <property type="entry name" value="P-loop_NTPase"/>
</dbReference>
<evidence type="ECO:0000256" key="9">
    <source>
        <dbReference type="ARBA" id="ARBA00023136"/>
    </source>
</evidence>
<dbReference type="WBParaSite" id="SSLN_0001250101-mRNA-1">
    <property type="protein sequence ID" value="SSLN_0001250101-mRNA-1"/>
    <property type="gene ID" value="SSLN_0001250101"/>
</dbReference>
<keyword evidence="12" id="KW-1185">Reference proteome</keyword>
<dbReference type="SUPFAM" id="SSF52540">
    <property type="entry name" value="P-loop containing nucleoside triphosphate hydrolases"/>
    <property type="match status" value="1"/>
</dbReference>
<dbReference type="AlphaFoldDB" id="A0A183T6F2"/>
<dbReference type="InterPro" id="IPR019009">
    <property type="entry name" value="SRP_receptor_beta_su"/>
</dbReference>
<dbReference type="GO" id="GO:0005789">
    <property type="term" value="C:endoplasmic reticulum membrane"/>
    <property type="evidence" value="ECO:0007669"/>
    <property type="project" value="UniProtKB-SubCell"/>
</dbReference>
<dbReference type="Proteomes" id="UP000275846">
    <property type="component" value="Unassembled WGS sequence"/>
</dbReference>
<comment type="subcellular location">
    <subcellularLocation>
        <location evidence="1">Endoplasmic reticulum membrane</location>
        <topology evidence="1">Single-pass membrane protein</topology>
    </subcellularLocation>
</comment>
<keyword evidence="7" id="KW-1133">Transmembrane helix</keyword>
<reference evidence="11 12" key="2">
    <citation type="submission" date="2018-11" db="EMBL/GenBank/DDBJ databases">
        <authorList>
            <consortium name="Pathogen Informatics"/>
        </authorList>
    </citation>
    <scope>NUCLEOTIDE SEQUENCE [LARGE SCALE GENOMIC DNA]</scope>
    <source>
        <strain evidence="11 12">NST_G2</strain>
    </source>
</reference>
<evidence type="ECO:0000256" key="8">
    <source>
        <dbReference type="ARBA" id="ARBA00023134"/>
    </source>
</evidence>
<keyword evidence="9" id="KW-0472">Membrane</keyword>
<keyword evidence="8" id="KW-0342">GTP-binding</keyword>
<sequence length="156" mass="17379">MVIRHSLRICDKKQKSRCVRVAIIIFNRLSGVVFVIDSVTIQKSLKDVAEYLYNLLADAVLARGRVPFLIVCNKQDLPNAKDIITVEKLLEDEVNTLCITKAGALAGLDSGKESVAIVKPGEKFSFAENKHHRVTFVACATTEENIGPVRSWLERQ</sequence>
<protein>
    <recommendedName>
        <fullName evidence="3">Signal recognition particle receptor subunit beta</fullName>
    </recommendedName>
</protein>